<dbReference type="Pfam" id="PF03656">
    <property type="entry name" value="Pam16"/>
    <property type="match status" value="1"/>
</dbReference>
<evidence type="ECO:0000256" key="3">
    <source>
        <dbReference type="ARBA" id="ARBA00013571"/>
    </source>
</evidence>
<dbReference type="InterPro" id="IPR005341">
    <property type="entry name" value="Tim16"/>
</dbReference>
<comment type="caution">
    <text evidence="14">The sequence shown here is derived from an EMBL/GenBank/DDBJ whole genome shotgun (WGS) entry which is preliminary data.</text>
</comment>
<evidence type="ECO:0000256" key="1">
    <source>
        <dbReference type="ARBA" id="ARBA00004637"/>
    </source>
</evidence>
<dbReference type="GO" id="GO:0005744">
    <property type="term" value="C:TIM23 mitochondrial import inner membrane translocase complex"/>
    <property type="evidence" value="ECO:0007669"/>
    <property type="project" value="InterPro"/>
</dbReference>
<keyword evidence="6" id="KW-0999">Mitochondrion inner membrane</keyword>
<keyword evidence="10" id="KW-0472">Membrane</keyword>
<evidence type="ECO:0000256" key="5">
    <source>
        <dbReference type="ARBA" id="ARBA00022448"/>
    </source>
</evidence>
<evidence type="ECO:0000256" key="4">
    <source>
        <dbReference type="ARBA" id="ARBA00020721"/>
    </source>
</evidence>
<keyword evidence="7" id="KW-0653">Protein transport</keyword>
<evidence type="ECO:0000256" key="11">
    <source>
        <dbReference type="ARBA" id="ARBA00030422"/>
    </source>
</evidence>
<organism evidence="14 15">
    <name type="scientific">Mixia osmundae (strain CBS 9802 / IAM 14324 / JCM 22182 / KY 12970)</name>
    <dbReference type="NCBI Taxonomy" id="764103"/>
    <lineage>
        <taxon>Eukaryota</taxon>
        <taxon>Fungi</taxon>
        <taxon>Dikarya</taxon>
        <taxon>Basidiomycota</taxon>
        <taxon>Pucciniomycotina</taxon>
        <taxon>Mixiomycetes</taxon>
        <taxon>Mixiales</taxon>
        <taxon>Mixiaceae</taxon>
        <taxon>Mixia</taxon>
    </lineage>
</organism>
<evidence type="ECO:0000313" key="14">
    <source>
        <dbReference type="EMBL" id="GAA98999.1"/>
    </source>
</evidence>
<dbReference type="OMA" id="AKYLIQI"/>
<reference evidence="14 15" key="2">
    <citation type="journal article" date="2012" name="Open Biol.">
        <title>Characteristics of nucleosomes and linker DNA regions on the genome of the basidiomycete Mixia osmundae revealed by mono- and dinucleosome mapping.</title>
        <authorList>
            <person name="Nishida H."/>
            <person name="Kondo S."/>
            <person name="Matsumoto T."/>
            <person name="Suzuki Y."/>
            <person name="Yoshikawa H."/>
            <person name="Taylor T.D."/>
            <person name="Sugiyama J."/>
        </authorList>
    </citation>
    <scope>NUCLEOTIDE SEQUENCE [LARGE SCALE GENOMIC DNA]</scope>
    <source>
        <strain evidence="15">CBS 9802 / IAM 14324 / JCM 22182 / KY 12970</strain>
    </source>
</reference>
<evidence type="ECO:0000256" key="12">
    <source>
        <dbReference type="ARBA" id="ARBA00031407"/>
    </source>
</evidence>
<dbReference type="GO" id="GO:0030150">
    <property type="term" value="P:protein import into mitochondrial matrix"/>
    <property type="evidence" value="ECO:0007669"/>
    <property type="project" value="InterPro"/>
</dbReference>
<gene>
    <name evidence="14" type="primary">Mo05688</name>
    <name evidence="14" type="ORF">E5Q_05688</name>
</gene>
<keyword evidence="15" id="KW-1185">Reference proteome</keyword>
<dbReference type="FunCoup" id="G7E839">
    <property type="interactions" value="65"/>
</dbReference>
<dbReference type="OrthoDB" id="10262892at2759"/>
<dbReference type="HOGENOM" id="CLU_101461_0_1_1"/>
<comment type="similarity">
    <text evidence="2">Belongs to the TIM16/PAM16 family.</text>
</comment>
<evidence type="ECO:0000256" key="13">
    <source>
        <dbReference type="SAM" id="MobiDB-lite"/>
    </source>
</evidence>
<dbReference type="PANTHER" id="PTHR12388:SF0">
    <property type="entry name" value="MITOCHONDRIAL IMPORT INNER MEMBRANE TRANSLOCASE SUBUNIT TIM16"/>
    <property type="match status" value="1"/>
</dbReference>
<accession>G7E839</accession>
<dbReference type="InParanoid" id="G7E839"/>
<evidence type="ECO:0000256" key="8">
    <source>
        <dbReference type="ARBA" id="ARBA00023010"/>
    </source>
</evidence>
<dbReference type="STRING" id="764103.G7E839"/>
<sequence length="143" mass="15510">MSAPRIIAQVVILGSQIVGKAFVAAWKQTVANASAREAVGGATGSSAGGDAITRRHRMSLDEACNILNVKSIKYGDDSSVSQMLKNYEHLFKQNDPKAGSSFYLQSKIVRAKQRIEGELMAERERLKQTMDEPTPPPPNAPPN</sequence>
<evidence type="ECO:0000256" key="2">
    <source>
        <dbReference type="ARBA" id="ARBA00008817"/>
    </source>
</evidence>
<keyword evidence="8" id="KW-0811">Translocation</keyword>
<evidence type="ECO:0000256" key="6">
    <source>
        <dbReference type="ARBA" id="ARBA00022792"/>
    </source>
</evidence>
<dbReference type="Gene3D" id="1.10.287.110">
    <property type="entry name" value="DnaJ domain"/>
    <property type="match status" value="1"/>
</dbReference>
<dbReference type="EMBL" id="BABT02000165">
    <property type="protein sequence ID" value="GAA98999.1"/>
    <property type="molecule type" value="Genomic_DNA"/>
</dbReference>
<reference evidence="14 15" key="1">
    <citation type="journal article" date="2011" name="J. Gen. Appl. Microbiol.">
        <title>Draft genome sequencing of the enigmatic basidiomycete Mixia osmundae.</title>
        <authorList>
            <person name="Nishida H."/>
            <person name="Nagatsuka Y."/>
            <person name="Sugiyama J."/>
        </authorList>
    </citation>
    <scope>NUCLEOTIDE SEQUENCE [LARGE SCALE GENOMIC DNA]</scope>
    <source>
        <strain evidence="15">CBS 9802 / IAM 14324 / JCM 22182 / KY 12970</strain>
    </source>
</reference>
<protein>
    <recommendedName>
        <fullName evidence="4">Mitochondrial import inner membrane translocase subunit TIM16</fullName>
    </recommendedName>
    <alternativeName>
        <fullName evidence="3">Mitochondrial import inner membrane translocase subunit tim16</fullName>
    </alternativeName>
    <alternativeName>
        <fullName evidence="11 12">Presequence translocated-associated motor subunit PAM16</fullName>
    </alternativeName>
</protein>
<comment type="subcellular location">
    <subcellularLocation>
        <location evidence="1">Mitochondrion inner membrane</location>
        <topology evidence="1">Peripheral membrane protein</topology>
    </subcellularLocation>
</comment>
<evidence type="ECO:0000256" key="10">
    <source>
        <dbReference type="ARBA" id="ARBA00023136"/>
    </source>
</evidence>
<dbReference type="eggNOG" id="KOG3442">
    <property type="taxonomic scope" value="Eukaryota"/>
</dbReference>
<name>G7E839_MIXOS</name>
<dbReference type="InterPro" id="IPR036869">
    <property type="entry name" value="J_dom_sf"/>
</dbReference>
<evidence type="ECO:0000256" key="7">
    <source>
        <dbReference type="ARBA" id="ARBA00022927"/>
    </source>
</evidence>
<keyword evidence="5" id="KW-0813">Transport</keyword>
<dbReference type="FunFam" id="1.10.287.110:FF:000006">
    <property type="entry name" value="Import inner membrane translocase subunit TIM16"/>
    <property type="match status" value="1"/>
</dbReference>
<evidence type="ECO:0000256" key="9">
    <source>
        <dbReference type="ARBA" id="ARBA00023128"/>
    </source>
</evidence>
<evidence type="ECO:0000313" key="15">
    <source>
        <dbReference type="Proteomes" id="UP000009131"/>
    </source>
</evidence>
<proteinExistence type="inferred from homology"/>
<dbReference type="Proteomes" id="UP000009131">
    <property type="component" value="Unassembled WGS sequence"/>
</dbReference>
<keyword evidence="9" id="KW-0496">Mitochondrion</keyword>
<dbReference type="RefSeq" id="XP_014567154.1">
    <property type="nucleotide sequence ID" value="XM_014711668.1"/>
</dbReference>
<dbReference type="PANTHER" id="PTHR12388">
    <property type="entry name" value="MITOCHONDRIA ASSOCIATED GRANULOCYTE MACROPHAGE CSF SIGNALING MOLECULE"/>
    <property type="match status" value="1"/>
</dbReference>
<feature type="compositionally biased region" description="Pro residues" evidence="13">
    <location>
        <begin position="133"/>
        <end position="143"/>
    </location>
</feature>
<feature type="region of interest" description="Disordered" evidence="13">
    <location>
        <begin position="124"/>
        <end position="143"/>
    </location>
</feature>
<dbReference type="AlphaFoldDB" id="G7E839"/>